<dbReference type="PANTHER" id="PTHR43855:SF1">
    <property type="entry name" value="THIOSULFATE SULFURTRANSFERASE"/>
    <property type="match status" value="1"/>
</dbReference>
<comment type="catalytic activity">
    <reaction evidence="3">
        <text>thiosulfate + hydrogen cyanide = thiocyanate + sulfite + 2 H(+)</text>
        <dbReference type="Rhea" id="RHEA:16881"/>
        <dbReference type="ChEBI" id="CHEBI:15378"/>
        <dbReference type="ChEBI" id="CHEBI:17359"/>
        <dbReference type="ChEBI" id="CHEBI:18022"/>
        <dbReference type="ChEBI" id="CHEBI:18407"/>
        <dbReference type="ChEBI" id="CHEBI:33542"/>
        <dbReference type="EC" id="2.8.1.1"/>
    </reaction>
</comment>
<dbReference type="InterPro" id="IPR001763">
    <property type="entry name" value="Rhodanese-like_dom"/>
</dbReference>
<dbReference type="PROSITE" id="PS50206">
    <property type="entry name" value="RHODANESE_3"/>
    <property type="match status" value="2"/>
</dbReference>
<feature type="domain" description="Rhodanese" evidence="4">
    <location>
        <begin position="19"/>
        <end position="133"/>
    </location>
</feature>
<dbReference type="InterPro" id="IPR051126">
    <property type="entry name" value="Thiosulfate_sulfurtransferase"/>
</dbReference>
<dbReference type="Proteomes" id="UP000664277">
    <property type="component" value="Unassembled WGS sequence"/>
</dbReference>
<evidence type="ECO:0000256" key="2">
    <source>
        <dbReference type="ARBA" id="ARBA00022737"/>
    </source>
</evidence>
<evidence type="ECO:0000313" key="6">
    <source>
        <dbReference type="Proteomes" id="UP000664277"/>
    </source>
</evidence>
<dbReference type="EMBL" id="JAFLCK010000025">
    <property type="protein sequence ID" value="MBN8661786.1"/>
    <property type="molecule type" value="Genomic_DNA"/>
</dbReference>
<keyword evidence="2" id="KW-0677">Repeat</keyword>
<evidence type="ECO:0000313" key="5">
    <source>
        <dbReference type="EMBL" id="MBN8661786.1"/>
    </source>
</evidence>
<dbReference type="GO" id="GO:0004792">
    <property type="term" value="F:thiosulfate-cyanide sulfurtransferase activity"/>
    <property type="evidence" value="ECO:0007669"/>
    <property type="project" value="UniProtKB-EC"/>
</dbReference>
<dbReference type="InterPro" id="IPR036873">
    <property type="entry name" value="Rhodanese-like_dom_sf"/>
</dbReference>
<evidence type="ECO:0000259" key="4">
    <source>
        <dbReference type="PROSITE" id="PS50206"/>
    </source>
</evidence>
<dbReference type="Pfam" id="PF00581">
    <property type="entry name" value="Rhodanese"/>
    <property type="match status" value="2"/>
</dbReference>
<dbReference type="SMART" id="SM00450">
    <property type="entry name" value="RHOD"/>
    <property type="match status" value="2"/>
</dbReference>
<dbReference type="EC" id="2.8.1.1" evidence="1"/>
<dbReference type="AlphaFoldDB" id="A0A8J7P9N4"/>
<name>A0A8J7P9N4_9BACT</name>
<evidence type="ECO:0000256" key="3">
    <source>
        <dbReference type="ARBA" id="ARBA00047549"/>
    </source>
</evidence>
<evidence type="ECO:0000256" key="1">
    <source>
        <dbReference type="ARBA" id="ARBA00012245"/>
    </source>
</evidence>
<proteinExistence type="predicted"/>
<accession>A0A8J7P9N4</accession>
<sequence>MPSTFHLLKPEDLKERLSQGKVQLVLDTRPVEIFAKGSLPGSLNLLWEDTCCKPQIKVAPVLHTPGYWGNLDEPALEKLAQTIGAFAGNEDEIVVVGSGHRDKGREGRIAWTLAYMGAQKVSLLDGAVEPLLDIAHGKHPGKQESKEAPSSHHGKFKLALDEKRRIKMPELKNLLQTQAQAINLVDTRSLPEFNGDSYDYQPRKGHIPGAILFPYDDMFSGKEKLSYIEKDQFLSKIAAVADKPTISYCEVGVRAALYAVLHEIYQGQVVRVYDGSIMEWGAHSELAMSGVQ</sequence>
<gene>
    <name evidence="5" type="ORF">J0M35_15575</name>
</gene>
<dbReference type="SUPFAM" id="SSF52821">
    <property type="entry name" value="Rhodanese/Cell cycle control phosphatase"/>
    <property type="match status" value="2"/>
</dbReference>
<reference evidence="5" key="1">
    <citation type="submission" date="2021-02" db="EMBL/GenBank/DDBJ databases">
        <title>Genome-Resolved Metagenomics of a Microbial Community Performing Photosynthetic Biological Nutrient Removal.</title>
        <authorList>
            <person name="Mcdaniel E.A."/>
        </authorList>
    </citation>
    <scope>NUCLEOTIDE SEQUENCE</scope>
    <source>
        <strain evidence="5">UWPOB_OBS1</strain>
    </source>
</reference>
<organism evidence="5 6">
    <name type="scientific">Candidatus Obscuribacter phosphatis</name>
    <dbReference type="NCBI Taxonomy" id="1906157"/>
    <lineage>
        <taxon>Bacteria</taxon>
        <taxon>Bacillati</taxon>
        <taxon>Candidatus Melainabacteria</taxon>
        <taxon>Candidatus Obscuribacterales</taxon>
        <taxon>Candidatus Obscuribacteraceae</taxon>
        <taxon>Candidatus Obscuribacter</taxon>
    </lineage>
</organism>
<dbReference type="PANTHER" id="PTHR43855">
    <property type="entry name" value="THIOSULFATE SULFURTRANSFERASE"/>
    <property type="match status" value="1"/>
</dbReference>
<dbReference type="Gene3D" id="3.40.250.10">
    <property type="entry name" value="Rhodanese-like domain"/>
    <property type="match status" value="2"/>
</dbReference>
<feature type="domain" description="Rhodanese" evidence="4">
    <location>
        <begin position="178"/>
        <end position="289"/>
    </location>
</feature>
<comment type="caution">
    <text evidence="5">The sequence shown here is derived from an EMBL/GenBank/DDBJ whole genome shotgun (WGS) entry which is preliminary data.</text>
</comment>
<protein>
    <recommendedName>
        <fullName evidence="1">thiosulfate sulfurtransferase</fullName>
        <ecNumber evidence="1">2.8.1.1</ecNumber>
    </recommendedName>
</protein>